<reference evidence="2" key="2">
    <citation type="submission" date="2018-05" db="EMBL/GenBank/DDBJ databases">
        <title>OgluRS3 (Oryza glumaepatula Reference Sequence Version 3).</title>
        <authorList>
            <person name="Zhang J."/>
            <person name="Kudrna D."/>
            <person name="Lee S."/>
            <person name="Talag J."/>
            <person name="Welchert J."/>
            <person name="Wing R.A."/>
        </authorList>
    </citation>
    <scope>NUCLEOTIDE SEQUENCE [LARGE SCALE GENOMIC DNA]</scope>
</reference>
<dbReference type="EnsemblPlants" id="OGLUM06G06700.1">
    <property type="protein sequence ID" value="OGLUM06G06700.1"/>
    <property type="gene ID" value="OGLUM06G06700"/>
</dbReference>
<keyword evidence="3" id="KW-1185">Reference proteome</keyword>
<evidence type="ECO:0000313" key="2">
    <source>
        <dbReference type="EnsemblPlants" id="OGLUM06G06700.1"/>
    </source>
</evidence>
<feature type="compositionally biased region" description="Gly residues" evidence="1">
    <location>
        <begin position="185"/>
        <end position="197"/>
    </location>
</feature>
<feature type="compositionally biased region" description="Gly residues" evidence="1">
    <location>
        <begin position="84"/>
        <end position="98"/>
    </location>
</feature>
<dbReference type="AlphaFoldDB" id="A0A0E0A6C8"/>
<proteinExistence type="predicted"/>
<dbReference type="Gramene" id="OGLUM06G06700.1">
    <property type="protein sequence ID" value="OGLUM06G06700.1"/>
    <property type="gene ID" value="OGLUM06G06700"/>
</dbReference>
<feature type="region of interest" description="Disordered" evidence="1">
    <location>
        <begin position="80"/>
        <end position="135"/>
    </location>
</feature>
<name>A0A0E0A6C8_9ORYZ</name>
<dbReference type="HOGENOM" id="CLU_951153_0_0_1"/>
<protein>
    <submittedName>
        <fullName evidence="2">Uncharacterized protein</fullName>
    </submittedName>
</protein>
<evidence type="ECO:0000256" key="1">
    <source>
        <dbReference type="SAM" id="MobiDB-lite"/>
    </source>
</evidence>
<organism evidence="2">
    <name type="scientific">Oryza glumipatula</name>
    <dbReference type="NCBI Taxonomy" id="40148"/>
    <lineage>
        <taxon>Eukaryota</taxon>
        <taxon>Viridiplantae</taxon>
        <taxon>Streptophyta</taxon>
        <taxon>Embryophyta</taxon>
        <taxon>Tracheophyta</taxon>
        <taxon>Spermatophyta</taxon>
        <taxon>Magnoliopsida</taxon>
        <taxon>Liliopsida</taxon>
        <taxon>Poales</taxon>
        <taxon>Poaceae</taxon>
        <taxon>BOP clade</taxon>
        <taxon>Oryzoideae</taxon>
        <taxon>Oryzeae</taxon>
        <taxon>Oryzinae</taxon>
        <taxon>Oryza</taxon>
    </lineage>
</organism>
<reference evidence="2" key="1">
    <citation type="submission" date="2015-04" db="UniProtKB">
        <authorList>
            <consortium name="EnsemblPlants"/>
        </authorList>
    </citation>
    <scope>IDENTIFICATION</scope>
</reference>
<feature type="region of interest" description="Disordered" evidence="1">
    <location>
        <begin position="272"/>
        <end position="293"/>
    </location>
</feature>
<feature type="region of interest" description="Disordered" evidence="1">
    <location>
        <begin position="178"/>
        <end position="198"/>
    </location>
</feature>
<dbReference type="Proteomes" id="UP000026961">
    <property type="component" value="Chromosome 6"/>
</dbReference>
<feature type="compositionally biased region" description="Basic and acidic residues" evidence="1">
    <location>
        <begin position="102"/>
        <end position="117"/>
    </location>
</feature>
<sequence>MARPKAVEAIREAVAQPGVAGGGERHGRQCRRFGTAAGSVLRRTVARLMDRGGPRDYEEDYSLLDSGRRWCVTARRRVHEAADGGNGGGGAPARGGLPGSCWRKEKEGGSPTRRLDGVGDGGGSVRPARGCGDGAAVPVETERTSVVWGVSRREVSIYRRGRSEKQARAVVSPLVRTGEADGRHGVGGLGGNRGGRLGTQPSQRLFAEGWQRRSGSSCRVVALGREGGVDWPRQSGDWLGRHRAEVGQRAAALDWPRRLRCSAPGRGRGGVGFVQPWHSGNRGQRVDWSSWRR</sequence>
<evidence type="ECO:0000313" key="3">
    <source>
        <dbReference type="Proteomes" id="UP000026961"/>
    </source>
</evidence>
<accession>A0A0E0A6C8</accession>